<dbReference type="EMBL" id="GG704916">
    <property type="protein sequence ID" value="EAS32841.3"/>
    <property type="molecule type" value="Genomic_DNA"/>
</dbReference>
<dbReference type="AlphaFoldDB" id="J3KCA3"/>
<proteinExistence type="predicted"/>
<reference evidence="3" key="1">
    <citation type="journal article" date="2009" name="Genome Res.">
        <title>Comparative genomic analyses of the human fungal pathogens Coccidioides and their relatives.</title>
        <authorList>
            <person name="Sharpton T.J."/>
            <person name="Stajich J.E."/>
            <person name="Rounsley S.D."/>
            <person name="Gardner M.J."/>
            <person name="Wortman J.R."/>
            <person name="Jordar V.S."/>
            <person name="Maiti R."/>
            <person name="Kodira C.D."/>
            <person name="Neafsey D.E."/>
            <person name="Zeng Q."/>
            <person name="Hung C.-Y."/>
            <person name="McMahan C."/>
            <person name="Muszewska A."/>
            <person name="Grynberg M."/>
            <person name="Mandel M.A."/>
            <person name="Kellner E.M."/>
            <person name="Barker B.M."/>
            <person name="Galgiani J.N."/>
            <person name="Orbach M.J."/>
            <person name="Kirkland T.N."/>
            <person name="Cole G.T."/>
            <person name="Henn M.R."/>
            <person name="Birren B.W."/>
            <person name="Taylor J.W."/>
        </authorList>
    </citation>
    <scope>NUCLEOTIDE SEQUENCE [LARGE SCALE GENOMIC DNA]</scope>
    <source>
        <strain evidence="3">RS</strain>
    </source>
</reference>
<keyword evidence="3" id="KW-1185">Reference proteome</keyword>
<feature type="region of interest" description="Disordered" evidence="1">
    <location>
        <begin position="255"/>
        <end position="274"/>
    </location>
</feature>
<accession>J3KCA3</accession>
<sequence length="438" mass="48032">MCTEYGGQTLKLVPQKAKQRLLSRAAAWWPFPRPAATGSPPCELTSEAWPGIPACVERPGIDPSTCLRSRRRDTGNKHGRFLGMTPQLSLCSLRAMLAAIDSNSWRPLKCPNRNAWGTKPCRFRVQTCKGFSNNILPEAGVERPLLAFLVGRPCTCTVGFASLTRHSLHRPKPTKRLALSSEMDALSPENIELTSSTGSMICASPTIPRKLQIPTDASKPRDTPNDHTPCYDANCYRQEAHNSLWCGAGRSMRPEHHGGICGRREAPVSQDSLTEKRESLAAMENGGGQLTSRIRSATEPAMSDVNGQSVADDRNGRPKTLDEASRGSARPDRWTGASTPFGLEMWHLCLSFSHPPKRAGASVHFHDWPVLAGGNLPLLSPPRREKHLQGERIVMALRVSPFFTASWRATPNHHETSLSSVRATAPNGLESMNNFSHS</sequence>
<dbReference type="RefSeq" id="XP_001244424.2">
    <property type="nucleotide sequence ID" value="XM_001244423.2"/>
</dbReference>
<dbReference type="VEuPathDB" id="FungiDB:CIMG_03865"/>
<evidence type="ECO:0000313" key="3">
    <source>
        <dbReference type="Proteomes" id="UP000001261"/>
    </source>
</evidence>
<dbReference type="Proteomes" id="UP000001261">
    <property type="component" value="Unassembled WGS sequence"/>
</dbReference>
<protein>
    <submittedName>
        <fullName evidence="2">Uncharacterized protein</fullName>
    </submittedName>
</protein>
<evidence type="ECO:0000313" key="2">
    <source>
        <dbReference type="EMBL" id="EAS32841.3"/>
    </source>
</evidence>
<organism evidence="2 3">
    <name type="scientific">Coccidioides immitis (strain RS)</name>
    <name type="common">Valley fever fungus</name>
    <dbReference type="NCBI Taxonomy" id="246410"/>
    <lineage>
        <taxon>Eukaryota</taxon>
        <taxon>Fungi</taxon>
        <taxon>Dikarya</taxon>
        <taxon>Ascomycota</taxon>
        <taxon>Pezizomycotina</taxon>
        <taxon>Eurotiomycetes</taxon>
        <taxon>Eurotiomycetidae</taxon>
        <taxon>Onygenales</taxon>
        <taxon>Onygenaceae</taxon>
        <taxon>Coccidioides</taxon>
    </lineage>
</organism>
<dbReference type="GeneID" id="4562619"/>
<dbReference type="KEGG" id="cim:CIMG_03865"/>
<gene>
    <name evidence="2" type="ORF">CIMG_03865</name>
</gene>
<reference evidence="3" key="2">
    <citation type="journal article" date="2010" name="Genome Res.">
        <title>Population genomic sequencing of Coccidioides fungi reveals recent hybridization and transposon control.</title>
        <authorList>
            <person name="Neafsey D.E."/>
            <person name="Barker B.M."/>
            <person name="Sharpton T.J."/>
            <person name="Stajich J.E."/>
            <person name="Park D.J."/>
            <person name="Whiston E."/>
            <person name="Hung C.-Y."/>
            <person name="McMahan C."/>
            <person name="White J."/>
            <person name="Sykes S."/>
            <person name="Heiman D."/>
            <person name="Young S."/>
            <person name="Zeng Q."/>
            <person name="Abouelleil A."/>
            <person name="Aftuck L."/>
            <person name="Bessette D."/>
            <person name="Brown A."/>
            <person name="FitzGerald M."/>
            <person name="Lui A."/>
            <person name="Macdonald J.P."/>
            <person name="Priest M."/>
            <person name="Orbach M.J."/>
            <person name="Galgiani J.N."/>
            <person name="Kirkland T.N."/>
            <person name="Cole G.T."/>
            <person name="Birren B.W."/>
            <person name="Henn M.R."/>
            <person name="Taylor J.W."/>
            <person name="Rounsley S.D."/>
        </authorList>
    </citation>
    <scope>GENOME REANNOTATION</scope>
    <source>
        <strain evidence="3">RS</strain>
    </source>
</reference>
<name>J3KCA3_COCIM</name>
<feature type="region of interest" description="Disordered" evidence="1">
    <location>
        <begin position="298"/>
        <end position="335"/>
    </location>
</feature>
<evidence type="ECO:0000256" key="1">
    <source>
        <dbReference type="SAM" id="MobiDB-lite"/>
    </source>
</evidence>
<feature type="compositionally biased region" description="Basic and acidic residues" evidence="1">
    <location>
        <begin position="311"/>
        <end position="333"/>
    </location>
</feature>
<dbReference type="InParanoid" id="J3KCA3"/>
<feature type="compositionally biased region" description="Basic and acidic residues" evidence="1">
    <location>
        <begin position="255"/>
        <end position="266"/>
    </location>
</feature>